<organism evidence="1 2">
    <name type="scientific">Tritrichomonas musculus</name>
    <dbReference type="NCBI Taxonomy" id="1915356"/>
    <lineage>
        <taxon>Eukaryota</taxon>
        <taxon>Metamonada</taxon>
        <taxon>Parabasalia</taxon>
        <taxon>Tritrichomonadida</taxon>
        <taxon>Tritrichomonadidae</taxon>
        <taxon>Tritrichomonas</taxon>
    </lineage>
</organism>
<evidence type="ECO:0000313" key="2">
    <source>
        <dbReference type="Proteomes" id="UP001470230"/>
    </source>
</evidence>
<keyword evidence="2" id="KW-1185">Reference proteome</keyword>
<gene>
    <name evidence="1" type="ORF">M9Y10_014124</name>
</gene>
<dbReference type="Proteomes" id="UP001470230">
    <property type="component" value="Unassembled WGS sequence"/>
</dbReference>
<protein>
    <submittedName>
        <fullName evidence="1">Uncharacterized protein</fullName>
    </submittedName>
</protein>
<evidence type="ECO:0000313" key="1">
    <source>
        <dbReference type="EMBL" id="KAK8896229.1"/>
    </source>
</evidence>
<accession>A0ABR2KYP5</accession>
<reference evidence="1 2" key="1">
    <citation type="submission" date="2024-04" db="EMBL/GenBank/DDBJ databases">
        <title>Tritrichomonas musculus Genome.</title>
        <authorList>
            <person name="Alves-Ferreira E."/>
            <person name="Grigg M."/>
            <person name="Lorenzi H."/>
            <person name="Galac M."/>
        </authorList>
    </citation>
    <scope>NUCLEOTIDE SEQUENCE [LARGE SCALE GENOMIC DNA]</scope>
    <source>
        <strain evidence="1 2">EAF2021</strain>
    </source>
</reference>
<sequence length="190" mass="22701">MQLCNYLVTELMKPKTHYKRLLDMENNVKMYVYGFRDISTKCRTRYLLAVSPDNKLTPTTPLLLYPADRELKDFIYNNGERDRFSSIYEEWYKIDETNKICGRDKGKWCFIIEKHGTAYKKTKNLQPVIDIIDVYDDNDEVYERSHTNIEDSIDMRKTCTDEFFKHKYINSNKLQKIDDIVKEGDVVLHK</sequence>
<comment type="caution">
    <text evidence="1">The sequence shown here is derived from an EMBL/GenBank/DDBJ whole genome shotgun (WGS) entry which is preliminary data.</text>
</comment>
<name>A0ABR2KYP5_9EUKA</name>
<proteinExistence type="predicted"/>
<dbReference type="EMBL" id="JAPFFF010000002">
    <property type="protein sequence ID" value="KAK8896229.1"/>
    <property type="molecule type" value="Genomic_DNA"/>
</dbReference>